<name>Q4SXT3_TETNG</name>
<evidence type="ECO:0000256" key="1">
    <source>
        <dbReference type="SAM" id="MobiDB-lite"/>
    </source>
</evidence>
<dbReference type="EMBL" id="CAAE01012338">
    <property type="protein sequence ID" value="CAF94549.1"/>
    <property type="molecule type" value="Genomic_DNA"/>
</dbReference>
<gene>
    <name evidence="2" type="ORF">GSTENG00010687001</name>
</gene>
<dbReference type="OrthoDB" id="5965770at2759"/>
<dbReference type="AlphaFoldDB" id="Q4SXT3"/>
<reference evidence="2" key="1">
    <citation type="journal article" date="2004" name="Nature">
        <title>Genome duplication in the teleost fish Tetraodon nigroviridis reveals the early vertebrate proto-karyotype.</title>
        <authorList>
            <person name="Jaillon O."/>
            <person name="Aury J.-M."/>
            <person name="Brunet F."/>
            <person name="Petit J.-L."/>
            <person name="Stange-Thomann N."/>
            <person name="Mauceli E."/>
            <person name="Bouneau L."/>
            <person name="Fischer C."/>
            <person name="Ozouf-Costaz C."/>
            <person name="Bernot A."/>
            <person name="Nicaud S."/>
            <person name="Jaffe D."/>
            <person name="Fisher S."/>
            <person name="Lutfalla G."/>
            <person name="Dossat C."/>
            <person name="Segurens B."/>
            <person name="Dasilva C."/>
            <person name="Salanoubat M."/>
            <person name="Levy M."/>
            <person name="Boudet N."/>
            <person name="Castellano S."/>
            <person name="Anthouard V."/>
            <person name="Jubin C."/>
            <person name="Castelli V."/>
            <person name="Katinka M."/>
            <person name="Vacherie B."/>
            <person name="Biemont C."/>
            <person name="Skalli Z."/>
            <person name="Cattolico L."/>
            <person name="Poulain J."/>
            <person name="De Berardinis V."/>
            <person name="Cruaud C."/>
            <person name="Duprat S."/>
            <person name="Brottier P."/>
            <person name="Coutanceau J.-P."/>
            <person name="Gouzy J."/>
            <person name="Parra G."/>
            <person name="Lardier G."/>
            <person name="Chapple C."/>
            <person name="McKernan K.J."/>
            <person name="McEwan P."/>
            <person name="Bosak S."/>
            <person name="Kellis M."/>
            <person name="Volff J.-N."/>
            <person name="Guigo R."/>
            <person name="Zody M.C."/>
            <person name="Mesirov J."/>
            <person name="Lindblad-Toh K."/>
            <person name="Birren B."/>
            <person name="Nusbaum C."/>
            <person name="Kahn D."/>
            <person name="Robinson-Rechavi M."/>
            <person name="Laudet V."/>
            <person name="Schachter V."/>
            <person name="Quetier F."/>
            <person name="Saurin W."/>
            <person name="Scarpelli C."/>
            <person name="Wincker P."/>
            <person name="Lander E.S."/>
            <person name="Weissenbach J."/>
            <person name="Roest Crollius H."/>
        </authorList>
    </citation>
    <scope>NUCLEOTIDE SEQUENCE [LARGE SCALE GENOMIC DNA]</scope>
</reference>
<evidence type="ECO:0000313" key="2">
    <source>
        <dbReference type="EMBL" id="CAF94549.1"/>
    </source>
</evidence>
<feature type="region of interest" description="Disordered" evidence="1">
    <location>
        <begin position="135"/>
        <end position="164"/>
    </location>
</feature>
<dbReference type="PANTHER" id="PTHR14944">
    <property type="entry name" value="RPA-RELATED PROTEIN RADX"/>
    <property type="match status" value="1"/>
</dbReference>
<organism evidence="2">
    <name type="scientific">Tetraodon nigroviridis</name>
    <name type="common">Spotted green pufferfish</name>
    <name type="synonym">Chelonodon nigroviridis</name>
    <dbReference type="NCBI Taxonomy" id="99883"/>
    <lineage>
        <taxon>Eukaryota</taxon>
        <taxon>Metazoa</taxon>
        <taxon>Chordata</taxon>
        <taxon>Craniata</taxon>
        <taxon>Vertebrata</taxon>
        <taxon>Euteleostomi</taxon>
        <taxon>Actinopterygii</taxon>
        <taxon>Neopterygii</taxon>
        <taxon>Teleostei</taxon>
        <taxon>Neoteleostei</taxon>
        <taxon>Acanthomorphata</taxon>
        <taxon>Eupercaria</taxon>
        <taxon>Tetraodontiformes</taxon>
        <taxon>Tetradontoidea</taxon>
        <taxon>Tetraodontidae</taxon>
        <taxon>Tetraodon</taxon>
    </lineage>
</organism>
<feature type="non-terminal residue" evidence="2">
    <location>
        <position position="301"/>
    </location>
</feature>
<reference evidence="2" key="2">
    <citation type="submission" date="2004-02" db="EMBL/GenBank/DDBJ databases">
        <authorList>
            <consortium name="Genoscope"/>
            <consortium name="Whitehead Institute Centre for Genome Research"/>
        </authorList>
    </citation>
    <scope>NUCLEOTIDE SEQUENCE</scope>
</reference>
<proteinExistence type="predicted"/>
<comment type="caution">
    <text evidence="2">The sequence shown here is derived from an EMBL/GenBank/DDBJ whole genome shotgun (WGS) entry which is preliminary data.</text>
</comment>
<dbReference type="PANTHER" id="PTHR14944:SF3">
    <property type="entry name" value="SI:CH73-71D17.2"/>
    <property type="match status" value="1"/>
</dbReference>
<accession>Q4SXT3</accession>
<dbReference type="InterPro" id="IPR040893">
    <property type="entry name" value="RADX"/>
</dbReference>
<dbReference type="GO" id="GO:0003697">
    <property type="term" value="F:single-stranded DNA binding"/>
    <property type="evidence" value="ECO:0007669"/>
    <property type="project" value="InterPro"/>
</dbReference>
<dbReference type="KEGG" id="tng:GSTEN00010687G001"/>
<sequence>MYRGLVASSWRFQAASSSKACLGPESLLTGDALELVALRRYTRNRGSSVCFPQAILSGQDLFDAPWTPGSPRWWTGMSSGPGAHSGTPRWPWPCLPGILDILGVQLDRGVPVPLRAYWSMFLPLWNNVDYSGEQWRKAPPTEEEEEDSPESGPSAQPASTCPPSGARVRLGVTVAELRNSFLARQPGFVWGAIRRRLVVSLQGLGQHQVMDYSGLRPLKRFLHWVRGLEDGPVLSRARVRGFFMYPPPPVSLEAYMRGCRGDPGFLRGLELQRELDKLCYRERRTFCVQATVTMVPTASEN</sequence>
<protein>
    <submittedName>
        <fullName evidence="2">(spotted green pufferfish) hypothetical protein</fullName>
    </submittedName>
</protein>